<dbReference type="InterPro" id="IPR006680">
    <property type="entry name" value="Amidohydro-rel"/>
</dbReference>
<proteinExistence type="inferred from homology"/>
<keyword evidence="5 7" id="KW-0378">Hydrolase</keyword>
<dbReference type="GO" id="GO:0046872">
    <property type="term" value="F:metal ion binding"/>
    <property type="evidence" value="ECO:0007669"/>
    <property type="project" value="UniProtKB-KW"/>
</dbReference>
<dbReference type="EMBL" id="JRPQ01000278">
    <property type="protein sequence ID" value="KGI20759.1"/>
    <property type="molecule type" value="Genomic_DNA"/>
</dbReference>
<protein>
    <submittedName>
        <fullName evidence="7">Dihydroorotase</fullName>
        <ecNumber evidence="7">3.5.2.3</ecNumber>
    </submittedName>
</protein>
<evidence type="ECO:0000256" key="5">
    <source>
        <dbReference type="ARBA" id="ARBA00022801"/>
    </source>
</evidence>
<evidence type="ECO:0000256" key="1">
    <source>
        <dbReference type="ARBA" id="ARBA00001947"/>
    </source>
</evidence>
<reference evidence="7 8" key="1">
    <citation type="submission" date="2014-07" db="EMBL/GenBank/DDBJ databases">
        <authorList>
            <person name="McCorrison J."/>
            <person name="Sanka R."/>
            <person name="Torralba M."/>
            <person name="Gillis M."/>
            <person name="Haft D.H."/>
            <person name="Methe B."/>
            <person name="Sutton G."/>
            <person name="Nelson K.E."/>
        </authorList>
    </citation>
    <scope>NUCLEOTIDE SEQUENCE [LARGE SCALE GENOMIC DNA]</scope>
    <source>
        <strain evidence="7 8">S9-PR14</strain>
    </source>
</reference>
<evidence type="ECO:0000256" key="4">
    <source>
        <dbReference type="ARBA" id="ARBA00022723"/>
    </source>
</evidence>
<comment type="cofactor">
    <cofactor evidence="1">
        <name>Zn(2+)</name>
        <dbReference type="ChEBI" id="CHEBI:29105"/>
    </cofactor>
</comment>
<dbReference type="Pfam" id="PF01979">
    <property type="entry name" value="Amidohydro_1"/>
    <property type="match status" value="1"/>
</dbReference>
<dbReference type="AlphaFoldDB" id="A0A098YN88"/>
<dbReference type="SUPFAM" id="SSF51338">
    <property type="entry name" value="Composite domain of metallo-dependent hydrolases"/>
    <property type="match status" value="1"/>
</dbReference>
<sequence>MAIFIHGGTLVNEGRVFRGSIIIEKDCITHIVPEDQQLCGNDYQVIDATGCFVIPGVIDEHVHFREPGLTAKADIETESRAAAYGGVTSFFDMPNTVPQTTSLEALQQKHELAQRNSHINYTFFFGASNTNADLFSQLNPHIVPGIKLFMGASTGNMLVDRSDVLTKIFRTAPLPVMTHCEDTELIRRNTTAFKAKFGDDPAMKYHPLIRSEEACYQSTALAVRLAKKYGTRLHVAHLTTARELELFGEQENITAEAVIAHLMFSEEDYSRLGSMIKCNPAVKQKADRQALRAALTNGKIYTIGTDHAPHLLKDKEGGSCKAASGMPMIQFSLPAMLGLVDEGVLTIDRLVALMCHHPAQLFEVNDRGFLRENYKADITIVKPHTPWTVTEDVIQSKCKWSPMLGHTFHWKVMQTICNGHIIYNNGQFDNNYRGEALRFR</sequence>
<dbReference type="CDD" id="cd01318">
    <property type="entry name" value="DHOase_IIb"/>
    <property type="match status" value="1"/>
</dbReference>
<gene>
    <name evidence="7" type="ORF">HMPREF9304_14030</name>
</gene>
<organism evidence="7 8">
    <name type="scientific">Hoylesella timonensis S9-PR14</name>
    <dbReference type="NCBI Taxonomy" id="1401062"/>
    <lineage>
        <taxon>Bacteria</taxon>
        <taxon>Pseudomonadati</taxon>
        <taxon>Bacteroidota</taxon>
        <taxon>Bacteroidia</taxon>
        <taxon>Bacteroidales</taxon>
        <taxon>Prevotellaceae</taxon>
        <taxon>Hoylesella</taxon>
    </lineage>
</organism>
<dbReference type="GO" id="GO:0004038">
    <property type="term" value="F:allantoinase activity"/>
    <property type="evidence" value="ECO:0007669"/>
    <property type="project" value="TreeGrafter"/>
</dbReference>
<comment type="caution">
    <text evidence="7">The sequence shown here is derived from an EMBL/GenBank/DDBJ whole genome shotgun (WGS) entry which is preliminary data.</text>
</comment>
<dbReference type="InterPro" id="IPR002195">
    <property type="entry name" value="Dihydroorotase_CS"/>
</dbReference>
<dbReference type="InterPro" id="IPR050138">
    <property type="entry name" value="DHOase/Allantoinase_Hydrolase"/>
</dbReference>
<dbReference type="OrthoDB" id="9765462at2"/>
<evidence type="ECO:0000256" key="2">
    <source>
        <dbReference type="ARBA" id="ARBA00002368"/>
    </source>
</evidence>
<dbReference type="RefSeq" id="WP_036929962.1">
    <property type="nucleotide sequence ID" value="NZ_JRPQ01000278.1"/>
</dbReference>
<dbReference type="Gene3D" id="2.30.40.10">
    <property type="entry name" value="Urease, subunit C, domain 1"/>
    <property type="match status" value="1"/>
</dbReference>
<comment type="function">
    <text evidence="2">Catalyzes the reversible cyclization of carbamoyl aspartate to dihydroorotate.</text>
</comment>
<dbReference type="InterPro" id="IPR011059">
    <property type="entry name" value="Metal-dep_hydrolase_composite"/>
</dbReference>
<feature type="domain" description="Amidohydrolase-related" evidence="6">
    <location>
        <begin position="52"/>
        <end position="400"/>
    </location>
</feature>
<evidence type="ECO:0000313" key="7">
    <source>
        <dbReference type="EMBL" id="KGI20759.1"/>
    </source>
</evidence>
<dbReference type="NCBIfam" id="NF006688">
    <property type="entry name" value="PRK09236.1"/>
    <property type="match status" value="1"/>
</dbReference>
<evidence type="ECO:0000313" key="8">
    <source>
        <dbReference type="Proteomes" id="UP000029723"/>
    </source>
</evidence>
<dbReference type="PANTHER" id="PTHR43668:SF4">
    <property type="entry name" value="ALLANTOINASE"/>
    <property type="match status" value="1"/>
</dbReference>
<dbReference type="SUPFAM" id="SSF51556">
    <property type="entry name" value="Metallo-dependent hydrolases"/>
    <property type="match status" value="1"/>
</dbReference>
<keyword evidence="4" id="KW-0479">Metal-binding</keyword>
<comment type="similarity">
    <text evidence="3">Belongs to the metallo-dependent hydrolases superfamily. DHOase family. Class I DHOase subfamily.</text>
</comment>
<dbReference type="PANTHER" id="PTHR43668">
    <property type="entry name" value="ALLANTOINASE"/>
    <property type="match status" value="1"/>
</dbReference>
<dbReference type="Gene3D" id="3.20.20.140">
    <property type="entry name" value="Metal-dependent hydrolases"/>
    <property type="match status" value="1"/>
</dbReference>
<evidence type="ECO:0000256" key="3">
    <source>
        <dbReference type="ARBA" id="ARBA00010286"/>
    </source>
</evidence>
<dbReference type="GO" id="GO:0006145">
    <property type="term" value="P:purine nucleobase catabolic process"/>
    <property type="evidence" value="ECO:0007669"/>
    <property type="project" value="TreeGrafter"/>
</dbReference>
<accession>A0A098YN88</accession>
<dbReference type="GO" id="GO:0004151">
    <property type="term" value="F:dihydroorotase activity"/>
    <property type="evidence" value="ECO:0007669"/>
    <property type="project" value="UniProtKB-EC"/>
</dbReference>
<dbReference type="EC" id="3.5.2.3" evidence="7"/>
<dbReference type="PROSITE" id="PS00483">
    <property type="entry name" value="DIHYDROOROTASE_2"/>
    <property type="match status" value="1"/>
</dbReference>
<evidence type="ECO:0000259" key="6">
    <source>
        <dbReference type="Pfam" id="PF01979"/>
    </source>
</evidence>
<name>A0A098YN88_9BACT</name>
<dbReference type="GO" id="GO:0005737">
    <property type="term" value="C:cytoplasm"/>
    <property type="evidence" value="ECO:0007669"/>
    <property type="project" value="TreeGrafter"/>
</dbReference>
<dbReference type="InterPro" id="IPR032466">
    <property type="entry name" value="Metal_Hydrolase"/>
</dbReference>
<dbReference type="Proteomes" id="UP000029723">
    <property type="component" value="Unassembled WGS sequence"/>
</dbReference>